<dbReference type="SUPFAM" id="SSF49899">
    <property type="entry name" value="Concanavalin A-like lectins/glucanases"/>
    <property type="match status" value="1"/>
</dbReference>
<dbReference type="WBParaSite" id="SBAD_0001193401-mRNA-1">
    <property type="protein sequence ID" value="SBAD_0001193401-mRNA-1"/>
    <property type="gene ID" value="SBAD_0001193401"/>
</dbReference>
<dbReference type="GO" id="GO:0016020">
    <property type="term" value="C:membrane"/>
    <property type="evidence" value="ECO:0007669"/>
    <property type="project" value="TreeGrafter"/>
</dbReference>
<dbReference type="InterPro" id="IPR031570">
    <property type="entry name" value="NBEA/BDCP_DUF4704"/>
</dbReference>
<dbReference type="GO" id="GO:0019901">
    <property type="term" value="F:protein kinase binding"/>
    <property type="evidence" value="ECO:0007669"/>
    <property type="project" value="TreeGrafter"/>
</dbReference>
<protein>
    <submittedName>
        <fullName evidence="4">DUF4704 domain-containing protein</fullName>
    </submittedName>
</protein>
<keyword evidence="3" id="KW-1185">Reference proteome</keyword>
<proteinExistence type="predicted"/>
<evidence type="ECO:0000313" key="4">
    <source>
        <dbReference type="WBParaSite" id="SBAD_0001193401-mRNA-1"/>
    </source>
</evidence>
<organism evidence="4">
    <name type="scientific">Soboliphyme baturini</name>
    <dbReference type="NCBI Taxonomy" id="241478"/>
    <lineage>
        <taxon>Eukaryota</taxon>
        <taxon>Metazoa</taxon>
        <taxon>Ecdysozoa</taxon>
        <taxon>Nematoda</taxon>
        <taxon>Enoplea</taxon>
        <taxon>Dorylaimia</taxon>
        <taxon>Dioctophymatida</taxon>
        <taxon>Dioctophymatoidea</taxon>
        <taxon>Soboliphymatidae</taxon>
        <taxon>Soboliphyme</taxon>
    </lineage>
</organism>
<name>A0A183J6Q0_9BILA</name>
<evidence type="ECO:0000313" key="3">
    <source>
        <dbReference type="Proteomes" id="UP000270296"/>
    </source>
</evidence>
<dbReference type="Pfam" id="PF13385">
    <property type="entry name" value="Laminin_G_3"/>
    <property type="match status" value="1"/>
</dbReference>
<dbReference type="Proteomes" id="UP000270296">
    <property type="component" value="Unassembled WGS sequence"/>
</dbReference>
<dbReference type="PANTHER" id="PTHR13743">
    <property type="entry name" value="BEIGE/BEACH-RELATED"/>
    <property type="match status" value="1"/>
</dbReference>
<reference evidence="2 3" key="2">
    <citation type="submission" date="2018-11" db="EMBL/GenBank/DDBJ databases">
        <authorList>
            <consortium name="Pathogen Informatics"/>
        </authorList>
    </citation>
    <scope>NUCLEOTIDE SEQUENCE [LARGE SCALE GENOMIC DNA]</scope>
</reference>
<dbReference type="AlphaFoldDB" id="A0A183J6Q0"/>
<dbReference type="GO" id="GO:0005829">
    <property type="term" value="C:cytosol"/>
    <property type="evidence" value="ECO:0007669"/>
    <property type="project" value="TreeGrafter"/>
</dbReference>
<evidence type="ECO:0000313" key="2">
    <source>
        <dbReference type="EMBL" id="VDP40976.1"/>
    </source>
</evidence>
<dbReference type="EMBL" id="UZAM01015883">
    <property type="protein sequence ID" value="VDP40976.1"/>
    <property type="molecule type" value="Genomic_DNA"/>
</dbReference>
<dbReference type="PANTHER" id="PTHR13743:SF162">
    <property type="entry name" value="NEUROBEACHIN"/>
    <property type="match status" value="1"/>
</dbReference>
<dbReference type="InterPro" id="IPR050865">
    <property type="entry name" value="BEACH_Domain"/>
</dbReference>
<dbReference type="Pfam" id="PF15787">
    <property type="entry name" value="DUF4704"/>
    <property type="match status" value="1"/>
</dbReference>
<reference evidence="4" key="1">
    <citation type="submission" date="2016-06" db="UniProtKB">
        <authorList>
            <consortium name="WormBaseParasite"/>
        </authorList>
    </citation>
    <scope>IDENTIFICATION</scope>
</reference>
<accession>A0A183J6Q0</accession>
<dbReference type="Gene3D" id="2.60.120.200">
    <property type="match status" value="1"/>
</dbReference>
<evidence type="ECO:0000259" key="1">
    <source>
        <dbReference type="Pfam" id="PF15787"/>
    </source>
</evidence>
<dbReference type="InterPro" id="IPR013320">
    <property type="entry name" value="ConA-like_dom_sf"/>
</dbReference>
<gene>
    <name evidence="2" type="ORF">SBAD_LOCUS11548</name>
</gene>
<sequence length="389" mass="44252">MEHKFLIREPTDILSLVDLLKACEPASQHIIKAAVFLCLELLIELLSVLASYSIEVRDMKCILRALQARNGRWARHSSKLLQVLQQVLRKDGPDVFFSFSGGNHNGIQIPPLNRWSSNAGWTFSVWVRMDPINSGNFEGETPHLFYFGTPNFNYACYFVGNFLVLSAVKGKSSQGVQRCIKYEIQQRKWQHVVLVYVFSRWGRNEVQCYIDGQLVSTLDLNWPVNNSEHFDRCFIGCSADVEHRNTFSGQMGAVYLFSESLNLQQINSLYCLGAGYQSCFKFRNEVDIPAGYVKYLFDGKLASLLVFAYCPKNCDRQLCLNSISRENQCHFMHTPHALMMEGVKVVTTHSIHSTLHSVGGAQMLLPLFNQLDLPQERACGSTFVDHSIW</sequence>
<dbReference type="GO" id="GO:0008104">
    <property type="term" value="P:intracellular protein localization"/>
    <property type="evidence" value="ECO:0007669"/>
    <property type="project" value="TreeGrafter"/>
</dbReference>
<dbReference type="OrthoDB" id="26681at2759"/>
<feature type="domain" description="DUF4704" evidence="1">
    <location>
        <begin position="331"/>
        <end position="378"/>
    </location>
</feature>